<dbReference type="GO" id="GO:0043488">
    <property type="term" value="P:regulation of mRNA stability"/>
    <property type="evidence" value="ECO:0007669"/>
    <property type="project" value="InterPro"/>
</dbReference>
<dbReference type="InterPro" id="IPR002483">
    <property type="entry name" value="PWI_dom"/>
</dbReference>
<dbReference type="PANTHER" id="PTHR14738:SF36">
    <property type="entry name" value="RNA BINDING (RRM_RBD_RNP MOTIFS) FAMILY PROTEIN"/>
    <property type="match status" value="1"/>
</dbReference>
<gene>
    <name evidence="3" type="ORF">GUJ93_ZPchr0004g38894</name>
</gene>
<reference evidence="3" key="2">
    <citation type="submission" date="2021-02" db="EMBL/GenBank/DDBJ databases">
        <authorList>
            <person name="Kimball J.A."/>
            <person name="Haas M.W."/>
            <person name="Macchietto M."/>
            <person name="Kono T."/>
            <person name="Duquette J."/>
            <person name="Shao M."/>
        </authorList>
    </citation>
    <scope>NUCLEOTIDE SEQUENCE</scope>
    <source>
        <tissue evidence="3">Fresh leaf tissue</tissue>
    </source>
</reference>
<evidence type="ECO:0000259" key="2">
    <source>
        <dbReference type="Pfam" id="PF01480"/>
    </source>
</evidence>
<dbReference type="Pfam" id="PF01480">
    <property type="entry name" value="PWI"/>
    <property type="match status" value="1"/>
</dbReference>
<keyword evidence="4" id="KW-1185">Reference proteome</keyword>
<dbReference type="InterPro" id="IPR040366">
    <property type="entry name" value="Nab2/ZC3H14"/>
</dbReference>
<reference evidence="3" key="1">
    <citation type="journal article" date="2021" name="bioRxiv">
        <title>Whole Genome Assembly and Annotation of Northern Wild Rice, Zizania palustris L., Supports a Whole Genome Duplication in the Zizania Genus.</title>
        <authorList>
            <person name="Haas M."/>
            <person name="Kono T."/>
            <person name="Macchietto M."/>
            <person name="Millas R."/>
            <person name="McGilp L."/>
            <person name="Shao M."/>
            <person name="Duquette J."/>
            <person name="Hirsch C.N."/>
            <person name="Kimball J."/>
        </authorList>
    </citation>
    <scope>NUCLEOTIDE SEQUENCE</scope>
    <source>
        <tissue evidence="3">Fresh leaf tissue</tissue>
    </source>
</reference>
<dbReference type="FunFam" id="1.20.1390.10:FF:000005">
    <property type="entry name" value="RNA binding (RRM/RBD/RNP motifs) family protein"/>
    <property type="match status" value="1"/>
</dbReference>
<feature type="region of interest" description="Disordered" evidence="1">
    <location>
        <begin position="166"/>
        <end position="205"/>
    </location>
</feature>
<dbReference type="GO" id="GO:0005737">
    <property type="term" value="C:cytoplasm"/>
    <property type="evidence" value="ECO:0007669"/>
    <property type="project" value="TreeGrafter"/>
</dbReference>
<comment type="caution">
    <text evidence="3">The sequence shown here is derived from an EMBL/GenBank/DDBJ whole genome shotgun (WGS) entry which is preliminary data.</text>
</comment>
<evidence type="ECO:0000313" key="3">
    <source>
        <dbReference type="EMBL" id="KAG8064834.1"/>
    </source>
</evidence>
<dbReference type="GO" id="GO:0005634">
    <property type="term" value="C:nucleus"/>
    <property type="evidence" value="ECO:0007669"/>
    <property type="project" value="TreeGrafter"/>
</dbReference>
<dbReference type="OrthoDB" id="4726at2759"/>
<accession>A0A8J5VYQ4</accession>
<feature type="domain" description="PWI" evidence="2">
    <location>
        <begin position="21"/>
        <end position="82"/>
    </location>
</feature>
<protein>
    <recommendedName>
        <fullName evidence="2">PWI domain-containing protein</fullName>
    </recommendedName>
</protein>
<name>A0A8J5VYQ4_ZIZPA</name>
<dbReference type="EMBL" id="JAAALK010000285">
    <property type="protein sequence ID" value="KAG8064834.1"/>
    <property type="molecule type" value="Genomic_DNA"/>
</dbReference>
<dbReference type="GO" id="GO:0008143">
    <property type="term" value="F:poly(A) binding"/>
    <property type="evidence" value="ECO:0007669"/>
    <property type="project" value="InterPro"/>
</dbReference>
<dbReference type="AlphaFoldDB" id="A0A8J5VYQ4"/>
<organism evidence="3 4">
    <name type="scientific">Zizania palustris</name>
    <name type="common">Northern wild rice</name>
    <dbReference type="NCBI Taxonomy" id="103762"/>
    <lineage>
        <taxon>Eukaryota</taxon>
        <taxon>Viridiplantae</taxon>
        <taxon>Streptophyta</taxon>
        <taxon>Embryophyta</taxon>
        <taxon>Tracheophyta</taxon>
        <taxon>Spermatophyta</taxon>
        <taxon>Magnoliopsida</taxon>
        <taxon>Liliopsida</taxon>
        <taxon>Poales</taxon>
        <taxon>Poaceae</taxon>
        <taxon>BOP clade</taxon>
        <taxon>Oryzoideae</taxon>
        <taxon>Oryzeae</taxon>
        <taxon>Zizaniinae</taxon>
        <taxon>Zizania</taxon>
    </lineage>
</organism>
<dbReference type="Proteomes" id="UP000729402">
    <property type="component" value="Unassembled WGS sequence"/>
</dbReference>
<proteinExistence type="predicted"/>
<evidence type="ECO:0000313" key="4">
    <source>
        <dbReference type="Proteomes" id="UP000729402"/>
    </source>
</evidence>
<evidence type="ECO:0000256" key="1">
    <source>
        <dbReference type="SAM" id="MobiDB-lite"/>
    </source>
</evidence>
<sequence length="603" mass="64858">MDGCDRTFKANFTGEGVALLRERVKEKLKELMGEYSDDTLAEYVVVLLRNGRRKDEAAKELEVFLSDNNDAFVSWLWDHLSSSLHLYVQTVATSTNEEAKSIRNNARGMPVCNMTTSTQAIPEPVSGTQKTTGIQQREWGGIVQEQSETIPLRSVVTTVSHAEEKTVHTSHAIRRTHSPDTYQHRKRNREEDARQIKRTSHQATDAPRRLLQFAVRDAVKTVQAVTPRSESASKRLCSVVSTMASDSPLDVKLNKMNSDVRVPGATAALRAAAEAAEDVLKERYPGSVFKRLGGRGMVNAARESFGFRELGPEREYNDIDNVQAENQLDFHERNHYVGDANMYERETAEAADSASDIDGYGHTGASGHNDLGLYRSTLPSSIGKESLVAEFNIVKGASAVRGRRLIAQEHPSSGQRLTERILNIPVNSTTLKPANHETARNVATLEPHLPTEIKGTVSRKSNVTLPHANNMPMTDKSKDLMCSTSTVEAQKFSSLGMYHECRCTAATRSGAAVVVSDGGIAGSALGGSAAGGVFTFMVPVTSLFPAAPSLGSATCGLDAAAGAPFSLFPTAPPLGSAAGGLDAAASALSSLSAGWPPLEPPPS</sequence>
<dbReference type="PANTHER" id="PTHR14738">
    <property type="entry name" value="ZINC FINGER CCCH DOMAIN-CONTAINING PROTEIN 14"/>
    <property type="match status" value="1"/>
</dbReference>